<accession>A0A5C2S6C7</accession>
<sequence length="136" mass="15404">MFPNNEDTDPVLRNIYEHVLVHNSEILLNAPPALRTVNIIFLHAGDYSLGLAKFLPGLSNWSRLDDALHRLEQAEVVCVMKAELVVADMPPFKPFDAMPELHAEPEESERLISLLEKMLPKTQASGRLKFRSTWDA</sequence>
<name>A0A5C2S6C7_9APHY</name>
<dbReference type="Proteomes" id="UP000313359">
    <property type="component" value="Unassembled WGS sequence"/>
</dbReference>
<organism evidence="1 2">
    <name type="scientific">Lentinus tigrinus ALCF2SS1-6</name>
    <dbReference type="NCBI Taxonomy" id="1328759"/>
    <lineage>
        <taxon>Eukaryota</taxon>
        <taxon>Fungi</taxon>
        <taxon>Dikarya</taxon>
        <taxon>Basidiomycota</taxon>
        <taxon>Agaricomycotina</taxon>
        <taxon>Agaricomycetes</taxon>
        <taxon>Polyporales</taxon>
        <taxon>Polyporaceae</taxon>
        <taxon>Lentinus</taxon>
    </lineage>
</organism>
<dbReference type="EMBL" id="ML122274">
    <property type="protein sequence ID" value="RPD58639.1"/>
    <property type="molecule type" value="Genomic_DNA"/>
</dbReference>
<proteinExistence type="predicted"/>
<dbReference type="AlphaFoldDB" id="A0A5C2S6C7"/>
<dbReference type="OrthoDB" id="10606385at2759"/>
<evidence type="ECO:0000313" key="2">
    <source>
        <dbReference type="Proteomes" id="UP000313359"/>
    </source>
</evidence>
<protein>
    <submittedName>
        <fullName evidence="1">Uncharacterized protein</fullName>
    </submittedName>
</protein>
<gene>
    <name evidence="1" type="ORF">L227DRAFT_612738</name>
</gene>
<evidence type="ECO:0000313" key="1">
    <source>
        <dbReference type="EMBL" id="RPD58639.1"/>
    </source>
</evidence>
<reference evidence="1" key="1">
    <citation type="journal article" date="2018" name="Genome Biol. Evol.">
        <title>Genomics and development of Lentinus tigrinus, a white-rot wood-decaying mushroom with dimorphic fruiting bodies.</title>
        <authorList>
            <person name="Wu B."/>
            <person name="Xu Z."/>
            <person name="Knudson A."/>
            <person name="Carlson A."/>
            <person name="Chen N."/>
            <person name="Kovaka S."/>
            <person name="LaButti K."/>
            <person name="Lipzen A."/>
            <person name="Pennachio C."/>
            <person name="Riley R."/>
            <person name="Schakwitz W."/>
            <person name="Umezawa K."/>
            <person name="Ohm R.A."/>
            <person name="Grigoriev I.V."/>
            <person name="Nagy L.G."/>
            <person name="Gibbons J."/>
            <person name="Hibbett D."/>
        </authorList>
    </citation>
    <scope>NUCLEOTIDE SEQUENCE [LARGE SCALE GENOMIC DNA]</scope>
    <source>
        <strain evidence="1">ALCF2SS1-6</strain>
    </source>
</reference>
<keyword evidence="2" id="KW-1185">Reference proteome</keyword>